<comment type="subunit">
    <text evidence="6">The basal body constitutes a major portion of the flagellar organelle and consists of a number of rings mounted on a central rod. In Gram-negative bacteria, at least four rings, L, P, S and M are present, whereas Gram-positive bacteria lack the L and P rings. The rod consists of about 26 subunits of FlgG in the distal portion, and FlgB, FlgC and FlgF build up the proximal portion of the rod with about 6 subunits each. Rod assembly occurs by export via the flagellum-specific pathway of its constituent proteins and by their incorporation into the rod structure in the probable order of FlgB, FlgC, FlgF and FlgG. Another protein, FliE, also assembles onto the stable rod structure.</text>
</comment>
<feature type="domain" description="Flagellar basal body rod protein N-terminal" evidence="8">
    <location>
        <begin position="11"/>
        <end position="37"/>
    </location>
</feature>
<comment type="caution">
    <text evidence="9">The sequence shown here is derived from an EMBL/GenBank/DDBJ whole genome shotgun (WGS) entry which is preliminary data.</text>
</comment>
<evidence type="ECO:0000256" key="3">
    <source>
        <dbReference type="ARBA" id="ARBA00014376"/>
    </source>
</evidence>
<accession>A0ABS5IFH0</accession>
<gene>
    <name evidence="9" type="primary">flgB</name>
    <name evidence="9" type="ORF">KEC16_15705</name>
</gene>
<dbReference type="InterPro" id="IPR006300">
    <property type="entry name" value="FlgB"/>
</dbReference>
<dbReference type="Pfam" id="PF00460">
    <property type="entry name" value="Flg_bb_rod"/>
    <property type="match status" value="1"/>
</dbReference>
<dbReference type="PANTHER" id="PTHR30435">
    <property type="entry name" value="FLAGELLAR PROTEIN"/>
    <property type="match status" value="1"/>
</dbReference>
<dbReference type="PIRSF" id="PIRSF002889">
    <property type="entry name" value="Rod_FlgB"/>
    <property type="match status" value="1"/>
</dbReference>
<comment type="similarity">
    <text evidence="2 7">Belongs to the flagella basal body rod proteins family.</text>
</comment>
<evidence type="ECO:0000259" key="8">
    <source>
        <dbReference type="Pfam" id="PF00460"/>
    </source>
</evidence>
<evidence type="ECO:0000256" key="4">
    <source>
        <dbReference type="ARBA" id="ARBA00023143"/>
    </source>
</evidence>
<dbReference type="RefSeq" id="WP_211550634.1">
    <property type="nucleotide sequence ID" value="NZ_JAGTUF010000018.1"/>
</dbReference>
<dbReference type="Proteomes" id="UP000680714">
    <property type="component" value="Unassembled WGS sequence"/>
</dbReference>
<keyword evidence="10" id="KW-1185">Reference proteome</keyword>
<evidence type="ECO:0000256" key="5">
    <source>
        <dbReference type="ARBA" id="ARBA00024934"/>
    </source>
</evidence>
<sequence length="132" mass="14845">MYDKLTLVNLAQSRMDWVARRQEVLSENIANANTPKYIPQDLKAFDFKDVLNQSVPLVQVKSTNSGHIVPEYHDEQRVVDTKKTFESSPDGNAVVLEEQMAKVGEAKTAYETAAALFQRQFKMLKTALGKGI</sequence>
<comment type="function">
    <text evidence="5 7">Structural component of flagellum, the bacterial motility apparatus. Part of the rod structure of flagellar basal body.</text>
</comment>
<protein>
    <recommendedName>
        <fullName evidence="3 7">Flagellar basal body rod protein FlgB</fullName>
    </recommendedName>
</protein>
<evidence type="ECO:0000256" key="2">
    <source>
        <dbReference type="ARBA" id="ARBA00009677"/>
    </source>
</evidence>
<keyword evidence="9" id="KW-0966">Cell projection</keyword>
<dbReference type="EMBL" id="JAGTUF010000018">
    <property type="protein sequence ID" value="MBR9973168.1"/>
    <property type="molecule type" value="Genomic_DNA"/>
</dbReference>
<dbReference type="NCBIfam" id="TIGR01396">
    <property type="entry name" value="FlgB"/>
    <property type="match status" value="1"/>
</dbReference>
<evidence type="ECO:0000313" key="9">
    <source>
        <dbReference type="EMBL" id="MBR9973168.1"/>
    </source>
</evidence>
<keyword evidence="4 7" id="KW-0975">Bacterial flagellum</keyword>
<name>A0ABS5IFH0_9PROT</name>
<keyword evidence="9" id="KW-0969">Cilium</keyword>
<proteinExistence type="inferred from homology"/>
<evidence type="ECO:0000256" key="6">
    <source>
        <dbReference type="ARBA" id="ARBA00026072"/>
    </source>
</evidence>
<dbReference type="PROSITE" id="PS00588">
    <property type="entry name" value="FLAGELLA_BB_ROD"/>
    <property type="match status" value="1"/>
</dbReference>
<evidence type="ECO:0000313" key="10">
    <source>
        <dbReference type="Proteomes" id="UP000680714"/>
    </source>
</evidence>
<evidence type="ECO:0000256" key="1">
    <source>
        <dbReference type="ARBA" id="ARBA00004117"/>
    </source>
</evidence>
<evidence type="ECO:0000256" key="7">
    <source>
        <dbReference type="PIRNR" id="PIRNR002889"/>
    </source>
</evidence>
<dbReference type="PANTHER" id="PTHR30435:SF12">
    <property type="entry name" value="FLAGELLAR BASAL BODY ROD PROTEIN FLGB"/>
    <property type="match status" value="1"/>
</dbReference>
<comment type="subcellular location">
    <subcellularLocation>
        <location evidence="1 7">Bacterial flagellum basal body</location>
    </subcellularLocation>
</comment>
<keyword evidence="9" id="KW-0282">Flagellum</keyword>
<dbReference type="InterPro" id="IPR001444">
    <property type="entry name" value="Flag_bb_rod_N"/>
</dbReference>
<organism evidence="9 10">
    <name type="scientific">Magnetospirillum sulfuroxidans</name>
    <dbReference type="NCBI Taxonomy" id="611300"/>
    <lineage>
        <taxon>Bacteria</taxon>
        <taxon>Pseudomonadati</taxon>
        <taxon>Pseudomonadota</taxon>
        <taxon>Alphaproteobacteria</taxon>
        <taxon>Rhodospirillales</taxon>
        <taxon>Rhodospirillaceae</taxon>
        <taxon>Magnetospirillum</taxon>
    </lineage>
</organism>
<dbReference type="InterPro" id="IPR019776">
    <property type="entry name" value="Flagellar_basal_body_rod_CS"/>
</dbReference>
<reference evidence="9 10" key="1">
    <citation type="submission" date="2021-04" db="EMBL/GenBank/DDBJ databases">
        <title>Magnetospirillum sulfuroxidans sp. nov., a facultative chemolithoautotrophic sulfur-oxidizing alphaproteobacterium isolated from freshwater sediment and proposals for Paramagetospirillum gen. nov., and Magnetospirillaceae fam. nov.</title>
        <authorList>
            <person name="Koziaeva V."/>
            <person name="Geelhoed J.S."/>
            <person name="Sorokin D.Y."/>
            <person name="Grouzdev D.S."/>
        </authorList>
    </citation>
    <scope>NUCLEOTIDE SEQUENCE [LARGE SCALE GENOMIC DNA]</scope>
    <source>
        <strain evidence="9 10">J10</strain>
    </source>
</reference>